<name>A0A183GER5_HELPZ</name>
<reference evidence="1 2" key="1">
    <citation type="submission" date="2018-11" db="EMBL/GenBank/DDBJ databases">
        <authorList>
            <consortium name="Pathogen Informatics"/>
        </authorList>
    </citation>
    <scope>NUCLEOTIDE SEQUENCE [LARGE SCALE GENOMIC DNA]</scope>
</reference>
<sequence>MVKDGAGTPPAASSAFVIPSLTPSDLQSLLDLLQFRRCVRHRFLDCPKNKLAYDVVTFMATKVALAYTTYAFVTMNLNPAFSSTPIDRCYQHANRSQSESQLEKKCMSQCTPLF</sequence>
<protein>
    <submittedName>
        <fullName evidence="3">CASP-like protein</fullName>
    </submittedName>
</protein>
<evidence type="ECO:0000313" key="2">
    <source>
        <dbReference type="Proteomes" id="UP000050761"/>
    </source>
</evidence>
<accession>A0A3P8CR99</accession>
<dbReference type="Proteomes" id="UP000050761">
    <property type="component" value="Unassembled WGS sequence"/>
</dbReference>
<accession>A0A183GER5</accession>
<evidence type="ECO:0000313" key="3">
    <source>
        <dbReference type="WBParaSite" id="HPBE_0002084301-mRNA-1"/>
    </source>
</evidence>
<reference evidence="3" key="2">
    <citation type="submission" date="2019-09" db="UniProtKB">
        <authorList>
            <consortium name="WormBaseParasite"/>
        </authorList>
    </citation>
    <scope>IDENTIFICATION</scope>
</reference>
<dbReference type="OrthoDB" id="286734at2759"/>
<proteinExistence type="predicted"/>
<organism evidence="2 3">
    <name type="scientific">Heligmosomoides polygyrus</name>
    <name type="common">Parasitic roundworm</name>
    <dbReference type="NCBI Taxonomy" id="6339"/>
    <lineage>
        <taxon>Eukaryota</taxon>
        <taxon>Metazoa</taxon>
        <taxon>Ecdysozoa</taxon>
        <taxon>Nematoda</taxon>
        <taxon>Chromadorea</taxon>
        <taxon>Rhabditida</taxon>
        <taxon>Rhabditina</taxon>
        <taxon>Rhabditomorpha</taxon>
        <taxon>Strongyloidea</taxon>
        <taxon>Heligmosomidae</taxon>
        <taxon>Heligmosomoides</taxon>
    </lineage>
</organism>
<evidence type="ECO:0000313" key="1">
    <source>
        <dbReference type="EMBL" id="VDP22104.1"/>
    </source>
</evidence>
<dbReference type="WBParaSite" id="HPBE_0002084301-mRNA-1">
    <property type="protein sequence ID" value="HPBE_0002084301-mRNA-1"/>
    <property type="gene ID" value="HPBE_0002084301"/>
</dbReference>
<keyword evidence="2" id="KW-1185">Reference proteome</keyword>
<dbReference type="AlphaFoldDB" id="A0A183GER5"/>
<gene>
    <name evidence="1" type="ORF">HPBE_LOCUS20842</name>
</gene>
<dbReference type="EMBL" id="UZAH01032489">
    <property type="protein sequence ID" value="VDP22104.1"/>
    <property type="molecule type" value="Genomic_DNA"/>
</dbReference>